<dbReference type="Gene3D" id="3.40.50.2300">
    <property type="match status" value="1"/>
</dbReference>
<dbReference type="CDD" id="cd00383">
    <property type="entry name" value="trans_reg_C"/>
    <property type="match status" value="1"/>
</dbReference>
<dbReference type="PANTHER" id="PTHR48111:SF21">
    <property type="entry name" value="DNA-BINDING DUAL MASTER TRANSCRIPTIONAL REGULATOR RPAA"/>
    <property type="match status" value="1"/>
</dbReference>
<evidence type="ECO:0000259" key="6">
    <source>
        <dbReference type="PROSITE" id="PS50110"/>
    </source>
</evidence>
<evidence type="ECO:0000259" key="7">
    <source>
        <dbReference type="PROSITE" id="PS51755"/>
    </source>
</evidence>
<dbReference type="AlphaFoldDB" id="A0A1W1EKB0"/>
<keyword evidence="5" id="KW-0804">Transcription</keyword>
<dbReference type="InterPro" id="IPR001867">
    <property type="entry name" value="OmpR/PhoB-type_DNA-bd"/>
</dbReference>
<sequence length="222" mass="25644">MHNIFLLEDDDNLNDTIVEFLEDNGYSVSVAYDGVEAKDILYESNFDILLLDVNVPNINGFDILKDFRRDGNSTPAIFITSLNSIDDLERGFNIGCDDYIRKPFELKELLLRVDTLIKKSFSQTKESILEITNNIKYNIDDDTLLVDNNIVSLGKKESILLKIFMKDIGKVLSHEYIYNSIWNFDETPSETSLRTYIKNLRKIIGKERIVSIKKQGYKLNIK</sequence>
<dbReference type="SUPFAM" id="SSF46894">
    <property type="entry name" value="C-terminal effector domain of the bipartite response regulators"/>
    <property type="match status" value="1"/>
</dbReference>
<dbReference type="SUPFAM" id="SSF52172">
    <property type="entry name" value="CheY-like"/>
    <property type="match status" value="1"/>
</dbReference>
<dbReference type="InterPro" id="IPR016032">
    <property type="entry name" value="Sig_transdc_resp-reg_C-effctor"/>
</dbReference>
<keyword evidence="1" id="KW-0597">Phosphoprotein</keyword>
<name>A0A1W1EKB0_9ZZZZ</name>
<dbReference type="GO" id="GO:0005829">
    <property type="term" value="C:cytosol"/>
    <property type="evidence" value="ECO:0007669"/>
    <property type="project" value="TreeGrafter"/>
</dbReference>
<dbReference type="PROSITE" id="PS50110">
    <property type="entry name" value="RESPONSE_REGULATORY"/>
    <property type="match status" value="1"/>
</dbReference>
<dbReference type="GO" id="GO:0000976">
    <property type="term" value="F:transcription cis-regulatory region binding"/>
    <property type="evidence" value="ECO:0007669"/>
    <property type="project" value="TreeGrafter"/>
</dbReference>
<dbReference type="InterPro" id="IPR036388">
    <property type="entry name" value="WH-like_DNA-bd_sf"/>
</dbReference>
<keyword evidence="3" id="KW-0805">Transcription regulation</keyword>
<dbReference type="GO" id="GO:0032993">
    <property type="term" value="C:protein-DNA complex"/>
    <property type="evidence" value="ECO:0007669"/>
    <property type="project" value="TreeGrafter"/>
</dbReference>
<dbReference type="InterPro" id="IPR001789">
    <property type="entry name" value="Sig_transdc_resp-reg_receiver"/>
</dbReference>
<evidence type="ECO:0000256" key="3">
    <source>
        <dbReference type="ARBA" id="ARBA00023015"/>
    </source>
</evidence>
<keyword evidence="4" id="KW-0238">DNA-binding</keyword>
<evidence type="ECO:0000256" key="5">
    <source>
        <dbReference type="ARBA" id="ARBA00023163"/>
    </source>
</evidence>
<feature type="domain" description="OmpR/PhoB-type" evidence="7">
    <location>
        <begin position="126"/>
        <end position="221"/>
    </location>
</feature>
<dbReference type="SMART" id="SM00448">
    <property type="entry name" value="REC"/>
    <property type="match status" value="1"/>
</dbReference>
<gene>
    <name evidence="8" type="ORF">MNB_SV-15-867</name>
</gene>
<dbReference type="Gene3D" id="1.10.10.10">
    <property type="entry name" value="Winged helix-like DNA-binding domain superfamily/Winged helix DNA-binding domain"/>
    <property type="match status" value="1"/>
</dbReference>
<proteinExistence type="predicted"/>
<reference evidence="8" key="1">
    <citation type="submission" date="2016-10" db="EMBL/GenBank/DDBJ databases">
        <authorList>
            <person name="de Groot N.N."/>
        </authorList>
    </citation>
    <scope>NUCLEOTIDE SEQUENCE</scope>
</reference>
<dbReference type="EMBL" id="FRYL01000038">
    <property type="protein sequence ID" value="SHO81301.1"/>
    <property type="molecule type" value="Genomic_DNA"/>
</dbReference>
<dbReference type="InterPro" id="IPR011006">
    <property type="entry name" value="CheY-like_superfamily"/>
</dbReference>
<dbReference type="Pfam" id="PF00072">
    <property type="entry name" value="Response_reg"/>
    <property type="match status" value="1"/>
</dbReference>
<dbReference type="GO" id="GO:0000156">
    <property type="term" value="F:phosphorelay response regulator activity"/>
    <property type="evidence" value="ECO:0007669"/>
    <property type="project" value="TreeGrafter"/>
</dbReference>
<protein>
    <submittedName>
        <fullName evidence="8">Two-component system response regulator DccR</fullName>
    </submittedName>
</protein>
<keyword evidence="2" id="KW-0902">Two-component regulatory system</keyword>
<evidence type="ECO:0000256" key="2">
    <source>
        <dbReference type="ARBA" id="ARBA00023012"/>
    </source>
</evidence>
<evidence type="ECO:0000313" key="8">
    <source>
        <dbReference type="EMBL" id="SHO81301.1"/>
    </source>
</evidence>
<feature type="domain" description="Response regulatory" evidence="6">
    <location>
        <begin position="3"/>
        <end position="117"/>
    </location>
</feature>
<dbReference type="Pfam" id="PF00486">
    <property type="entry name" value="Trans_reg_C"/>
    <property type="match status" value="1"/>
</dbReference>
<dbReference type="PROSITE" id="PS51755">
    <property type="entry name" value="OMPR_PHOB"/>
    <property type="match status" value="1"/>
</dbReference>
<evidence type="ECO:0000256" key="4">
    <source>
        <dbReference type="ARBA" id="ARBA00023125"/>
    </source>
</evidence>
<dbReference type="SMART" id="SM00862">
    <property type="entry name" value="Trans_reg_C"/>
    <property type="match status" value="1"/>
</dbReference>
<dbReference type="GO" id="GO:0006355">
    <property type="term" value="P:regulation of DNA-templated transcription"/>
    <property type="evidence" value="ECO:0007669"/>
    <property type="project" value="InterPro"/>
</dbReference>
<dbReference type="InterPro" id="IPR039420">
    <property type="entry name" value="WalR-like"/>
</dbReference>
<organism evidence="8">
    <name type="scientific">hydrothermal vent metagenome</name>
    <dbReference type="NCBI Taxonomy" id="652676"/>
    <lineage>
        <taxon>unclassified sequences</taxon>
        <taxon>metagenomes</taxon>
        <taxon>ecological metagenomes</taxon>
    </lineage>
</organism>
<dbReference type="PANTHER" id="PTHR48111">
    <property type="entry name" value="REGULATOR OF RPOS"/>
    <property type="match status" value="1"/>
</dbReference>
<accession>A0A1W1EKB0</accession>
<evidence type="ECO:0000256" key="1">
    <source>
        <dbReference type="ARBA" id="ARBA00022553"/>
    </source>
</evidence>